<reference evidence="5" key="3">
    <citation type="submission" date="2016-03" db="UniProtKB">
        <authorList>
            <consortium name="EnsemblProtists"/>
        </authorList>
    </citation>
    <scope>IDENTIFICATION</scope>
</reference>
<dbReference type="EnsemblProtists" id="EKX39878">
    <property type="protein sequence ID" value="EKX39878"/>
    <property type="gene ID" value="GUITHDRAFT_46135"/>
</dbReference>
<dbReference type="AlphaFoldDB" id="L1IUI0"/>
<dbReference type="STRING" id="905079.L1IUI0"/>
<dbReference type="eggNOG" id="KOG0504">
    <property type="taxonomic scope" value="Eukaryota"/>
</dbReference>
<reference evidence="4 6" key="1">
    <citation type="journal article" date="2012" name="Nature">
        <title>Algal genomes reveal evolutionary mosaicism and the fate of nucleomorphs.</title>
        <authorList>
            <consortium name="DOE Joint Genome Institute"/>
            <person name="Curtis B.A."/>
            <person name="Tanifuji G."/>
            <person name="Burki F."/>
            <person name="Gruber A."/>
            <person name="Irimia M."/>
            <person name="Maruyama S."/>
            <person name="Arias M.C."/>
            <person name="Ball S.G."/>
            <person name="Gile G.H."/>
            <person name="Hirakawa Y."/>
            <person name="Hopkins J.F."/>
            <person name="Kuo A."/>
            <person name="Rensing S.A."/>
            <person name="Schmutz J."/>
            <person name="Symeonidi A."/>
            <person name="Elias M."/>
            <person name="Eveleigh R.J."/>
            <person name="Herman E.K."/>
            <person name="Klute M.J."/>
            <person name="Nakayama T."/>
            <person name="Obornik M."/>
            <person name="Reyes-Prieto A."/>
            <person name="Armbrust E.V."/>
            <person name="Aves S.J."/>
            <person name="Beiko R.G."/>
            <person name="Coutinho P."/>
            <person name="Dacks J.B."/>
            <person name="Durnford D.G."/>
            <person name="Fast N.M."/>
            <person name="Green B.R."/>
            <person name="Grisdale C.J."/>
            <person name="Hempel F."/>
            <person name="Henrissat B."/>
            <person name="Hoppner M.P."/>
            <person name="Ishida K."/>
            <person name="Kim E."/>
            <person name="Koreny L."/>
            <person name="Kroth P.G."/>
            <person name="Liu Y."/>
            <person name="Malik S.B."/>
            <person name="Maier U.G."/>
            <person name="McRose D."/>
            <person name="Mock T."/>
            <person name="Neilson J.A."/>
            <person name="Onodera N.T."/>
            <person name="Poole A.M."/>
            <person name="Pritham E.J."/>
            <person name="Richards T.A."/>
            <person name="Rocap G."/>
            <person name="Roy S.W."/>
            <person name="Sarai C."/>
            <person name="Schaack S."/>
            <person name="Shirato S."/>
            <person name="Slamovits C.H."/>
            <person name="Spencer D.F."/>
            <person name="Suzuki S."/>
            <person name="Worden A.Z."/>
            <person name="Zauner S."/>
            <person name="Barry K."/>
            <person name="Bell C."/>
            <person name="Bharti A.K."/>
            <person name="Crow J.A."/>
            <person name="Grimwood J."/>
            <person name="Kramer R."/>
            <person name="Lindquist E."/>
            <person name="Lucas S."/>
            <person name="Salamov A."/>
            <person name="McFadden G.I."/>
            <person name="Lane C.E."/>
            <person name="Keeling P.J."/>
            <person name="Gray M.W."/>
            <person name="Grigoriev I.V."/>
            <person name="Archibald J.M."/>
        </authorList>
    </citation>
    <scope>NUCLEOTIDE SEQUENCE</scope>
    <source>
        <strain evidence="4 6">CCMP2712</strain>
    </source>
</reference>
<dbReference type="Pfam" id="PF12796">
    <property type="entry name" value="Ank_2"/>
    <property type="match status" value="2"/>
</dbReference>
<organism evidence="4">
    <name type="scientific">Guillardia theta (strain CCMP2712)</name>
    <name type="common">Cryptophyte</name>
    <dbReference type="NCBI Taxonomy" id="905079"/>
    <lineage>
        <taxon>Eukaryota</taxon>
        <taxon>Cryptophyceae</taxon>
        <taxon>Pyrenomonadales</taxon>
        <taxon>Geminigeraceae</taxon>
        <taxon>Guillardia</taxon>
    </lineage>
</organism>
<keyword evidence="6" id="KW-1185">Reference proteome</keyword>
<dbReference type="GeneID" id="17296549"/>
<dbReference type="OrthoDB" id="1577640at2759"/>
<evidence type="ECO:0000313" key="5">
    <source>
        <dbReference type="EnsemblProtists" id="EKX39878"/>
    </source>
</evidence>
<accession>L1IUI0</accession>
<sequence>AAVDERDEFGRTPLMIACMHGQGKVVEYLLRAGACPDLKDLDGYAAIHHATLASGNDFIGPNKASSCLRALAKFRAVMNRKTADGYTAIHVAIKNDCNAIVMVLRDLGCDVNKFSTDGYSPLYLACQN</sequence>
<dbReference type="SUPFAM" id="SSF48403">
    <property type="entry name" value="Ankyrin repeat"/>
    <property type="match status" value="1"/>
</dbReference>
<dbReference type="Proteomes" id="UP000011087">
    <property type="component" value="Unassembled WGS sequence"/>
</dbReference>
<evidence type="ECO:0000256" key="1">
    <source>
        <dbReference type="ARBA" id="ARBA00022737"/>
    </source>
</evidence>
<dbReference type="PROSITE" id="PS50088">
    <property type="entry name" value="ANK_REPEAT"/>
    <property type="match status" value="2"/>
</dbReference>
<dbReference type="PANTHER" id="PTHR24171">
    <property type="entry name" value="ANKYRIN REPEAT DOMAIN-CONTAINING PROTEIN 39-RELATED"/>
    <property type="match status" value="1"/>
</dbReference>
<feature type="non-terminal residue" evidence="4">
    <location>
        <position position="128"/>
    </location>
</feature>
<dbReference type="PROSITE" id="PS50297">
    <property type="entry name" value="ANK_REP_REGION"/>
    <property type="match status" value="2"/>
</dbReference>
<reference evidence="6" key="2">
    <citation type="submission" date="2012-11" db="EMBL/GenBank/DDBJ databases">
        <authorList>
            <person name="Kuo A."/>
            <person name="Curtis B.A."/>
            <person name="Tanifuji G."/>
            <person name="Burki F."/>
            <person name="Gruber A."/>
            <person name="Irimia M."/>
            <person name="Maruyama S."/>
            <person name="Arias M.C."/>
            <person name="Ball S.G."/>
            <person name="Gile G.H."/>
            <person name="Hirakawa Y."/>
            <person name="Hopkins J.F."/>
            <person name="Rensing S.A."/>
            <person name="Schmutz J."/>
            <person name="Symeonidi A."/>
            <person name="Elias M."/>
            <person name="Eveleigh R.J."/>
            <person name="Herman E.K."/>
            <person name="Klute M.J."/>
            <person name="Nakayama T."/>
            <person name="Obornik M."/>
            <person name="Reyes-Prieto A."/>
            <person name="Armbrust E.V."/>
            <person name="Aves S.J."/>
            <person name="Beiko R.G."/>
            <person name="Coutinho P."/>
            <person name="Dacks J.B."/>
            <person name="Durnford D.G."/>
            <person name="Fast N.M."/>
            <person name="Green B.R."/>
            <person name="Grisdale C."/>
            <person name="Hempe F."/>
            <person name="Henrissat B."/>
            <person name="Hoppner M.P."/>
            <person name="Ishida K.-I."/>
            <person name="Kim E."/>
            <person name="Koreny L."/>
            <person name="Kroth P.G."/>
            <person name="Liu Y."/>
            <person name="Malik S.-B."/>
            <person name="Maier U.G."/>
            <person name="McRose D."/>
            <person name="Mock T."/>
            <person name="Neilson J.A."/>
            <person name="Onodera N.T."/>
            <person name="Poole A.M."/>
            <person name="Pritham E.J."/>
            <person name="Richards T.A."/>
            <person name="Rocap G."/>
            <person name="Roy S.W."/>
            <person name="Sarai C."/>
            <person name="Schaack S."/>
            <person name="Shirato S."/>
            <person name="Slamovits C.H."/>
            <person name="Spencer D.F."/>
            <person name="Suzuki S."/>
            <person name="Worden A.Z."/>
            <person name="Zauner S."/>
            <person name="Barry K."/>
            <person name="Bell C."/>
            <person name="Bharti A.K."/>
            <person name="Crow J.A."/>
            <person name="Grimwood J."/>
            <person name="Kramer R."/>
            <person name="Lindquist E."/>
            <person name="Lucas S."/>
            <person name="Salamov A."/>
            <person name="McFadden G.I."/>
            <person name="Lane C.E."/>
            <person name="Keeling P.J."/>
            <person name="Gray M.W."/>
            <person name="Grigoriev I.V."/>
            <person name="Archibald J.M."/>
        </authorList>
    </citation>
    <scope>NUCLEOTIDE SEQUENCE</scope>
    <source>
        <strain evidence="6">CCMP2712</strain>
    </source>
</reference>
<evidence type="ECO:0000256" key="2">
    <source>
        <dbReference type="ARBA" id="ARBA00023043"/>
    </source>
</evidence>
<dbReference type="InterPro" id="IPR036770">
    <property type="entry name" value="Ankyrin_rpt-contain_sf"/>
</dbReference>
<dbReference type="InterPro" id="IPR002110">
    <property type="entry name" value="Ankyrin_rpt"/>
</dbReference>
<keyword evidence="1" id="KW-0677">Repeat</keyword>
<dbReference type="RefSeq" id="XP_005826858.1">
    <property type="nucleotide sequence ID" value="XM_005826801.1"/>
</dbReference>
<feature type="repeat" description="ANK" evidence="3">
    <location>
        <begin position="84"/>
        <end position="116"/>
    </location>
</feature>
<gene>
    <name evidence="4" type="ORF">GUITHDRAFT_46135</name>
</gene>
<dbReference type="HOGENOM" id="CLU_1965378_0_0_1"/>
<keyword evidence="2 3" id="KW-0040">ANK repeat</keyword>
<dbReference type="Gene3D" id="1.25.40.20">
    <property type="entry name" value="Ankyrin repeat-containing domain"/>
    <property type="match status" value="2"/>
</dbReference>
<feature type="non-terminal residue" evidence="4">
    <location>
        <position position="1"/>
    </location>
</feature>
<dbReference type="PaxDb" id="55529-EKX39878"/>
<dbReference type="EMBL" id="JH993036">
    <property type="protein sequence ID" value="EKX39878.1"/>
    <property type="molecule type" value="Genomic_DNA"/>
</dbReference>
<feature type="repeat" description="ANK" evidence="3">
    <location>
        <begin position="9"/>
        <end position="41"/>
    </location>
</feature>
<dbReference type="SMART" id="SM00248">
    <property type="entry name" value="ANK"/>
    <property type="match status" value="3"/>
</dbReference>
<evidence type="ECO:0000313" key="6">
    <source>
        <dbReference type="Proteomes" id="UP000011087"/>
    </source>
</evidence>
<name>L1IUI0_GUITC</name>
<proteinExistence type="predicted"/>
<evidence type="ECO:0000256" key="3">
    <source>
        <dbReference type="PROSITE-ProRule" id="PRU00023"/>
    </source>
</evidence>
<dbReference type="KEGG" id="gtt:GUITHDRAFT_46135"/>
<protein>
    <submittedName>
        <fullName evidence="4 5">Uncharacterized protein</fullName>
    </submittedName>
</protein>
<evidence type="ECO:0000313" key="4">
    <source>
        <dbReference type="EMBL" id="EKX39878.1"/>
    </source>
</evidence>